<proteinExistence type="inferred from homology"/>
<comment type="similarity">
    <text evidence="6">Belongs to the CmpA/NrtA family.</text>
</comment>
<comment type="subcellular location">
    <subcellularLocation>
        <location evidence="1">Cell inner membrane</location>
    </subcellularLocation>
</comment>
<protein>
    <submittedName>
        <fullName evidence="7">ABC transporter substrate-binding protein</fullName>
    </submittedName>
</protein>
<evidence type="ECO:0000256" key="5">
    <source>
        <dbReference type="ARBA" id="ARBA00023136"/>
    </source>
</evidence>
<dbReference type="CDD" id="cd13553">
    <property type="entry name" value="PBP2_NrtA_CpmA_like"/>
    <property type="match status" value="1"/>
</dbReference>
<dbReference type="RefSeq" id="WP_136729940.1">
    <property type="nucleotide sequence ID" value="NZ_SUMC01000105.1"/>
</dbReference>
<accession>A0A4U0RVF1</accession>
<dbReference type="PROSITE" id="PS51318">
    <property type="entry name" value="TAT"/>
    <property type="match status" value="1"/>
</dbReference>
<evidence type="ECO:0000313" key="7">
    <source>
        <dbReference type="EMBL" id="TJZ99476.1"/>
    </source>
</evidence>
<keyword evidence="3" id="KW-1003">Cell membrane</keyword>
<keyword evidence="2" id="KW-0813">Transport</keyword>
<dbReference type="PANTHER" id="PTHR30024">
    <property type="entry name" value="ALIPHATIC SULFONATES-BINDING PROTEIN-RELATED"/>
    <property type="match status" value="1"/>
</dbReference>
<dbReference type="GO" id="GO:0005886">
    <property type="term" value="C:plasma membrane"/>
    <property type="evidence" value="ECO:0007669"/>
    <property type="project" value="UniProtKB-SubCell"/>
</dbReference>
<organism evidence="7 8">
    <name type="scientific">Actinacidiphila oryziradicis</name>
    <dbReference type="NCBI Taxonomy" id="2571141"/>
    <lineage>
        <taxon>Bacteria</taxon>
        <taxon>Bacillati</taxon>
        <taxon>Actinomycetota</taxon>
        <taxon>Actinomycetes</taxon>
        <taxon>Kitasatosporales</taxon>
        <taxon>Streptomycetaceae</taxon>
        <taxon>Actinacidiphila</taxon>
    </lineage>
</organism>
<gene>
    <name evidence="7" type="ORF">FCI23_45685</name>
</gene>
<keyword evidence="8" id="KW-1185">Reference proteome</keyword>
<dbReference type="Gene3D" id="3.40.190.10">
    <property type="entry name" value="Periplasmic binding protein-like II"/>
    <property type="match status" value="2"/>
</dbReference>
<evidence type="ECO:0000256" key="3">
    <source>
        <dbReference type="ARBA" id="ARBA00022475"/>
    </source>
</evidence>
<keyword evidence="4" id="KW-0997">Cell inner membrane</keyword>
<dbReference type="InterPro" id="IPR044527">
    <property type="entry name" value="NrtA/CpmA_ABC-bd_dom"/>
</dbReference>
<comment type="caution">
    <text evidence="7">The sequence shown here is derived from an EMBL/GenBank/DDBJ whole genome shotgun (WGS) entry which is preliminary data.</text>
</comment>
<dbReference type="AlphaFoldDB" id="A0A4U0RVF1"/>
<dbReference type="OrthoDB" id="9789215at2"/>
<evidence type="ECO:0000313" key="8">
    <source>
        <dbReference type="Proteomes" id="UP000305778"/>
    </source>
</evidence>
<evidence type="ECO:0000256" key="6">
    <source>
        <dbReference type="ARBA" id="ARBA00024031"/>
    </source>
</evidence>
<sequence>MAGPFGADPTRRGMLRGGAVLGGGALAMAAGLGGIADLAGRAQLGRPPGGSALRVGYLPITDATPLLIAHAQGLFEREGVTVERPVLFRSWAALAEAFTSGQVDMVHLLMPLAVQLRFQLRAAVRVVAWNHTNGSALTVAPATRGIEELAGTQVAIPHWWSIHNVVLQTLLRQAGLRPVVRRSPSRAAGTVELVVLSPADMLPALQAGTIGGYIVADPFNAAAEAKGVGHIQRFVGDVWRQHACCAVLLHQDLLDSRPQQAQQLLQALTRAQLYARANRPQAAQLLSGGHYLPQPVKAITKALTYPQAPYEQRGALHHPQWQGQRIDFQPFPFPSYTERLVTAMRGTLVDGDTTFLDTLDPAAVHRELVDDRFVRRALDRLGGPQVFGLPGPLTRTEEVSPA</sequence>
<reference evidence="7 8" key="1">
    <citation type="submission" date="2019-04" db="EMBL/GenBank/DDBJ databases">
        <title>Streptomyces oryziradicis sp. nov., a novel actinomycete isolated from rhizosphere soil of rice (Oryza sativa L.).</title>
        <authorList>
            <person name="Li C."/>
        </authorList>
    </citation>
    <scope>NUCLEOTIDE SEQUENCE [LARGE SCALE GENOMIC DNA]</scope>
    <source>
        <strain evidence="7 8">NEAU-C40</strain>
    </source>
</reference>
<evidence type="ECO:0000256" key="2">
    <source>
        <dbReference type="ARBA" id="ARBA00022448"/>
    </source>
</evidence>
<evidence type="ECO:0000256" key="1">
    <source>
        <dbReference type="ARBA" id="ARBA00004533"/>
    </source>
</evidence>
<evidence type="ECO:0000256" key="4">
    <source>
        <dbReference type="ARBA" id="ARBA00022519"/>
    </source>
</evidence>
<keyword evidence="5" id="KW-0472">Membrane</keyword>
<dbReference type="Pfam" id="PF13379">
    <property type="entry name" value="NMT1_2"/>
    <property type="match status" value="1"/>
</dbReference>
<dbReference type="InterPro" id="IPR006311">
    <property type="entry name" value="TAT_signal"/>
</dbReference>
<name>A0A4U0RVF1_9ACTN</name>
<dbReference type="EMBL" id="SUMC01000105">
    <property type="protein sequence ID" value="TJZ99476.1"/>
    <property type="molecule type" value="Genomic_DNA"/>
</dbReference>
<dbReference type="PANTHER" id="PTHR30024:SF43">
    <property type="entry name" value="BLL4572 PROTEIN"/>
    <property type="match status" value="1"/>
</dbReference>
<dbReference type="Proteomes" id="UP000305778">
    <property type="component" value="Unassembled WGS sequence"/>
</dbReference>
<dbReference type="SUPFAM" id="SSF53850">
    <property type="entry name" value="Periplasmic binding protein-like II"/>
    <property type="match status" value="1"/>
</dbReference>